<name>A0A644TVU2_9ZZZZ</name>
<dbReference type="EMBL" id="VSSQ01000056">
    <property type="protein sequence ID" value="MPL71030.1"/>
    <property type="molecule type" value="Genomic_DNA"/>
</dbReference>
<protein>
    <submittedName>
        <fullName evidence="1">Uncharacterized protein</fullName>
    </submittedName>
</protein>
<reference evidence="1" key="1">
    <citation type="submission" date="2019-08" db="EMBL/GenBank/DDBJ databases">
        <authorList>
            <person name="Kucharzyk K."/>
            <person name="Murdoch R.W."/>
            <person name="Higgins S."/>
            <person name="Loffler F."/>
        </authorList>
    </citation>
    <scope>NUCLEOTIDE SEQUENCE</scope>
</reference>
<accession>A0A644TVU2</accession>
<organism evidence="1">
    <name type="scientific">bioreactor metagenome</name>
    <dbReference type="NCBI Taxonomy" id="1076179"/>
    <lineage>
        <taxon>unclassified sequences</taxon>
        <taxon>metagenomes</taxon>
        <taxon>ecological metagenomes</taxon>
    </lineage>
</organism>
<proteinExistence type="predicted"/>
<gene>
    <name evidence="1" type="ORF">SDC9_16796</name>
</gene>
<sequence>MPIKEITITQWADHHECRDHLPILIRRLIRETTPSILSLRFPGNEAVDLAGLDGQVESESSTAMVPQGRSIWEMGCNQNPSEKADSDYIKRTAGIPEVERKAASFIFVTPRRWNKKENWLEERRREKSWANVHAYDAIDLETWLEEAPVTSRWLGELLGLACPSLLTPQEWWNRWATVTDPPLATSLVTIRRHDERQTLLERLRKEESVIPVMADDRQEAAAFVVATLLESNAVDLIDRTLVATSASARITSNPTHLLIIADVPAGVDLDFGDRRKITVVRPYPKGRFEVDNALHISHVSTETFRSGLESMGFSQDEAARNALQTGHSVPVLRRLLSRDPEIRRPVWARNRTSVKRLLPFALAGAWVEESSFDDSSILELLGEVDAETLKRNRDDLLALDDAPIAKYGRVTKVVSQLDAFFAVGPFIERNDLERFFQLVPELLGERDPALDLPQEQWWMAQVLGKSPSCSKELFSGFGDALCILAMHGGIICGDRLGVNCAHHVGFIVRSLMHNANEDRWLTIRRHLRALAEASPEEFLTCLEEELLQPNPPIRAIMGTTNGGISGECLRTDLLWALEMLAWHPEYFSRVAQIIFGLCRFETKDNWTNTPKSTAQSLFRVWLPGTTLGIDARMVVLCDLAERFRKPIINVCISLLPQYMGQLAIKNLRPEWRTLKVEVPVPTPGDVMLAATEASRLILDLCPFDKSELKVVLKAATRLHSNDLIRLVEEVQRWAMSADDEEKAELRSDVRLNGVQRVYQDKNDVSQAMAFLQIESALEPVELTARHRWLFDSHYIDWRVFNEDENEEKPPFKERAACLQQRRQDAIAEIAHYQGKEQALRFALAVTFPEIAAQALVQPDTYPSNIAEWISLVLAEAPSTAADAFLRQVLLTSAWNNLPAVVTVLNERLVLDSFDKQQRFVKALPGIPSGWRVAETMGEELAAIYWNTVSLSIWDDTPIDEVRFGIKKFLEAKRPRSAFVAVHDLPDRISPDLWEHILQGIAQGDEPEGLLPSSYALDEILQYIEKAGCISENQLMQLEIPFISALCSGGQSGFGRILAVHRELSRNPESFVQLLTWLYQRKDGANEFDADSDVEQKKFLADMAFYVLESWNLIPGSHTDGEVDPDKLVAWVEQTLHSAAEVSRKEVAEVHLAELFGRVARHRSWDQWLPVCVLDLLNRPEYGGILRRLGLGVHNARGTTSRYPFDGGAQERALAGEYRNLAVKYGTIYPRISAQLIVIAESYEHDARRHDEEAAIDERWHP</sequence>
<comment type="caution">
    <text evidence="1">The sequence shown here is derived from an EMBL/GenBank/DDBJ whole genome shotgun (WGS) entry which is preliminary data.</text>
</comment>
<evidence type="ECO:0000313" key="1">
    <source>
        <dbReference type="EMBL" id="MPL71030.1"/>
    </source>
</evidence>
<dbReference type="AlphaFoldDB" id="A0A644TVU2"/>